<sequence length="413" mass="47700">MQESTVSKKNQLWNINFKDFLWMFFLFLFLTNFMRVGIYLPLILIPYIFIYLINNRFGKFFWITLFSLLAFSLTYSYIAISYEYVTIGLVLIYITYPVLLFILGYKIIHTNSYKKMVQYTLFIVVTMTFFGFLSVVKTLILYGSMEAASIHFVGRYAVDLWSNEPISATVINLRFSLGLALLPILFLAKDKYTPYVKSIKLISLVCFIASFYSIILLGNRTGIAIAIISFLIVFIISRKISLKKVSNLFVIVMSIILFAILYNNNWLGLKASWQASALSYRLQSNSSLEDPRVNAWIESFLGMFTNPLGGKKSDIGLTYAHNLWLDVGYETGILPFLLLIGFTIIPLTVLITFLKKNHHVIFKGLFLAIFTAFFISFFLEPIIQAWFPYFTIFCFFIGIIQKINLKTKEKKIL</sequence>
<dbReference type="EMBL" id="NPEZ01000001">
    <property type="protein sequence ID" value="OZT78636.1"/>
    <property type="molecule type" value="Genomic_DNA"/>
</dbReference>
<organism evidence="2 3">
    <name type="scientific">Salinicoccus roseus</name>
    <dbReference type="NCBI Taxonomy" id="45670"/>
    <lineage>
        <taxon>Bacteria</taxon>
        <taxon>Bacillati</taxon>
        <taxon>Bacillota</taxon>
        <taxon>Bacilli</taxon>
        <taxon>Bacillales</taxon>
        <taxon>Staphylococcaceae</taxon>
        <taxon>Salinicoccus</taxon>
    </lineage>
</organism>
<keyword evidence="1" id="KW-0472">Membrane</keyword>
<name>A0A265EB36_9STAP</name>
<feature type="transmembrane region" description="Helical" evidence="1">
    <location>
        <begin position="221"/>
        <end position="238"/>
    </location>
</feature>
<evidence type="ECO:0000256" key="1">
    <source>
        <dbReference type="SAM" id="Phobius"/>
    </source>
</evidence>
<feature type="transmembrane region" description="Helical" evidence="1">
    <location>
        <begin position="20"/>
        <end position="53"/>
    </location>
</feature>
<dbReference type="Proteomes" id="UP000216682">
    <property type="component" value="Unassembled WGS sequence"/>
</dbReference>
<feature type="transmembrane region" description="Helical" evidence="1">
    <location>
        <begin position="84"/>
        <end position="108"/>
    </location>
</feature>
<evidence type="ECO:0000313" key="2">
    <source>
        <dbReference type="EMBL" id="OZT78636.1"/>
    </source>
</evidence>
<gene>
    <name evidence="2" type="ORF">CFN03_04985</name>
</gene>
<feature type="transmembrane region" description="Helical" evidence="1">
    <location>
        <begin position="245"/>
        <end position="262"/>
    </location>
</feature>
<feature type="transmembrane region" description="Helical" evidence="1">
    <location>
        <begin position="199"/>
        <end position="215"/>
    </location>
</feature>
<feature type="transmembrane region" description="Helical" evidence="1">
    <location>
        <begin position="360"/>
        <end position="379"/>
    </location>
</feature>
<feature type="transmembrane region" description="Helical" evidence="1">
    <location>
        <begin position="60"/>
        <end position="78"/>
    </location>
</feature>
<keyword evidence="1" id="KW-0812">Transmembrane</keyword>
<feature type="transmembrane region" description="Helical" evidence="1">
    <location>
        <begin position="120"/>
        <end position="145"/>
    </location>
</feature>
<feature type="transmembrane region" description="Helical" evidence="1">
    <location>
        <begin position="165"/>
        <end position="187"/>
    </location>
</feature>
<evidence type="ECO:0008006" key="4">
    <source>
        <dbReference type="Google" id="ProtNLM"/>
    </source>
</evidence>
<accession>A0A265EB36</accession>
<feature type="transmembrane region" description="Helical" evidence="1">
    <location>
        <begin position="385"/>
        <end position="405"/>
    </location>
</feature>
<dbReference type="AlphaFoldDB" id="A0A265EB36"/>
<evidence type="ECO:0000313" key="3">
    <source>
        <dbReference type="Proteomes" id="UP000216682"/>
    </source>
</evidence>
<comment type="caution">
    <text evidence="2">The sequence shown here is derived from an EMBL/GenBank/DDBJ whole genome shotgun (WGS) entry which is preliminary data.</text>
</comment>
<reference evidence="2 3" key="1">
    <citation type="submission" date="2017-07" db="EMBL/GenBank/DDBJ databases">
        <title>Shotgun whole genome sequences of three halophilic bacterial isolates.</title>
        <authorList>
            <person name="Pozzo T."/>
            <person name="Higdon S.M."/>
            <person name="Quillaguaman J."/>
        </authorList>
    </citation>
    <scope>NUCLEOTIDE SEQUENCE [LARGE SCALE GENOMIC DNA]</scope>
    <source>
        <strain evidence="2 3">BU-1</strain>
    </source>
</reference>
<proteinExistence type="predicted"/>
<keyword evidence="1" id="KW-1133">Transmembrane helix</keyword>
<protein>
    <recommendedName>
        <fullName evidence="4">O-antigen ligase-like membrane protein</fullName>
    </recommendedName>
</protein>
<feature type="transmembrane region" description="Helical" evidence="1">
    <location>
        <begin position="333"/>
        <end position="353"/>
    </location>
</feature>